<dbReference type="EMBL" id="JAQQWM010000007">
    <property type="protein sequence ID" value="KAK8057198.1"/>
    <property type="molecule type" value="Genomic_DNA"/>
</dbReference>
<evidence type="ECO:0000313" key="3">
    <source>
        <dbReference type="Proteomes" id="UP001446871"/>
    </source>
</evidence>
<protein>
    <submittedName>
        <fullName evidence="2">Uncharacterized protein</fullName>
    </submittedName>
</protein>
<keyword evidence="3" id="KW-1185">Reference proteome</keyword>
<sequence>MGDYYPDYDTSKDWWPGDPLPKGGPIKLDRSKQPIKAIYETGHGTRGSPKVYWQSSADIKGLKEAGGKDPYKYINATETFVVEEAQKLNLGITHIWIRRCWHDVSCTINKSTGLRIPGDTESCDPHITVYFGQAPHHANFDGHLYVAKPLATRDDEDTPPAWSVLPYRPMAPGDRTPPESLAISRTWVARNPDLWKHDPHGTIAQEVSHQSRLAKPSWRR</sequence>
<feature type="region of interest" description="Disordered" evidence="1">
    <location>
        <begin position="199"/>
        <end position="220"/>
    </location>
</feature>
<organism evidence="2 3">
    <name type="scientific">Apiospora saccharicola</name>
    <dbReference type="NCBI Taxonomy" id="335842"/>
    <lineage>
        <taxon>Eukaryota</taxon>
        <taxon>Fungi</taxon>
        <taxon>Dikarya</taxon>
        <taxon>Ascomycota</taxon>
        <taxon>Pezizomycotina</taxon>
        <taxon>Sordariomycetes</taxon>
        <taxon>Xylariomycetidae</taxon>
        <taxon>Amphisphaeriales</taxon>
        <taxon>Apiosporaceae</taxon>
        <taxon>Apiospora</taxon>
    </lineage>
</organism>
<proteinExistence type="predicted"/>
<reference evidence="2 3" key="1">
    <citation type="submission" date="2023-01" db="EMBL/GenBank/DDBJ databases">
        <title>Analysis of 21 Apiospora genomes using comparative genomics revels a genus with tremendous synthesis potential of carbohydrate active enzymes and secondary metabolites.</title>
        <authorList>
            <person name="Sorensen T."/>
        </authorList>
    </citation>
    <scope>NUCLEOTIDE SEQUENCE [LARGE SCALE GENOMIC DNA]</scope>
    <source>
        <strain evidence="2 3">CBS 83171</strain>
    </source>
</reference>
<accession>A0ABR1UGZ2</accession>
<gene>
    <name evidence="2" type="ORF">PG996_011135</name>
</gene>
<dbReference type="Proteomes" id="UP001446871">
    <property type="component" value="Unassembled WGS sequence"/>
</dbReference>
<name>A0ABR1UGZ2_9PEZI</name>
<evidence type="ECO:0000256" key="1">
    <source>
        <dbReference type="SAM" id="MobiDB-lite"/>
    </source>
</evidence>
<comment type="caution">
    <text evidence="2">The sequence shown here is derived from an EMBL/GenBank/DDBJ whole genome shotgun (WGS) entry which is preliminary data.</text>
</comment>
<evidence type="ECO:0000313" key="2">
    <source>
        <dbReference type="EMBL" id="KAK8057198.1"/>
    </source>
</evidence>